<keyword evidence="6" id="KW-1185">Reference proteome</keyword>
<comment type="similarity">
    <text evidence="1">Belongs to the UDP-glycosyltransferase family.</text>
</comment>
<proteinExistence type="inferred from homology"/>
<gene>
    <name evidence="5" type="ORF">PLXY2_LOCUS2472</name>
</gene>
<keyword evidence="3" id="KW-0808">Transferase</keyword>
<comment type="caution">
    <text evidence="5">The sequence shown here is derived from an EMBL/GenBank/DDBJ whole genome shotgun (WGS) entry which is preliminary data.</text>
</comment>
<dbReference type="Proteomes" id="UP000653454">
    <property type="component" value="Unassembled WGS sequence"/>
</dbReference>
<dbReference type="InterPro" id="IPR002213">
    <property type="entry name" value="UDP_glucos_trans"/>
</dbReference>
<dbReference type="FunFam" id="3.40.50.2000:FF:000050">
    <property type="entry name" value="UDP-glucuronosyltransferase"/>
    <property type="match status" value="2"/>
</dbReference>
<dbReference type="SUPFAM" id="SSF53756">
    <property type="entry name" value="UDP-Glycosyltransferase/glycogen phosphorylase"/>
    <property type="match status" value="2"/>
</dbReference>
<keyword evidence="2" id="KW-0328">Glycosyltransferase</keyword>
<feature type="signal peptide" evidence="4">
    <location>
        <begin position="1"/>
        <end position="17"/>
    </location>
</feature>
<keyword evidence="4" id="KW-0732">Signal</keyword>
<accession>A0A8S4DLI7</accession>
<dbReference type="AlphaFoldDB" id="A0A8S4DLI7"/>
<evidence type="ECO:0000256" key="3">
    <source>
        <dbReference type="ARBA" id="ARBA00022679"/>
    </source>
</evidence>
<dbReference type="Gene3D" id="3.40.50.2000">
    <property type="entry name" value="Glycogen Phosphorylase B"/>
    <property type="match status" value="4"/>
</dbReference>
<evidence type="ECO:0000256" key="4">
    <source>
        <dbReference type="SAM" id="SignalP"/>
    </source>
</evidence>
<evidence type="ECO:0000313" key="6">
    <source>
        <dbReference type="Proteomes" id="UP000653454"/>
    </source>
</evidence>
<dbReference type="InterPro" id="IPR050271">
    <property type="entry name" value="UDP-glycosyltransferase"/>
</dbReference>
<dbReference type="EMBL" id="CAJHNJ030000006">
    <property type="protein sequence ID" value="CAG9100883.1"/>
    <property type="molecule type" value="Genomic_DNA"/>
</dbReference>
<dbReference type="GO" id="GO:0008194">
    <property type="term" value="F:UDP-glycosyltransferase activity"/>
    <property type="evidence" value="ECO:0007669"/>
    <property type="project" value="InterPro"/>
</dbReference>
<evidence type="ECO:0000256" key="2">
    <source>
        <dbReference type="ARBA" id="ARBA00022676"/>
    </source>
</evidence>
<protein>
    <submittedName>
        <fullName evidence="5">(diamondback moth) hypothetical protein</fullName>
    </submittedName>
</protein>
<dbReference type="Pfam" id="PF00201">
    <property type="entry name" value="UDPGT"/>
    <property type="match status" value="2"/>
</dbReference>
<reference evidence="5" key="1">
    <citation type="submission" date="2020-11" db="EMBL/GenBank/DDBJ databases">
        <authorList>
            <person name="Whiteford S."/>
        </authorList>
    </citation>
    <scope>NUCLEOTIDE SEQUENCE</scope>
</reference>
<feature type="chain" id="PRO_5035729291" evidence="4">
    <location>
        <begin position="18"/>
        <end position="1020"/>
    </location>
</feature>
<sequence>MHKLYLFCVCLAATVAAESYNILGIFPSPDRSHHLTYRPLFRELTARGHQVTLITHFPLPAPPPNYKEILLSKSPVHKGLSFESVIVNEVSRVPFETLVTTKAGNDDCRTLFDSNNVLLMLRTRPKFDVILVESHNSDCGIALAANLSAPYIAFNPHPIQPWQFSRLGINFNSAYVSQSVLPYGRQPWFLERLKSYVVYHVANCVYYVASQVTDHVFLYKYLGDNLPSLESLASNASLVLVNSHPSVFGGVPRPDNVVDIGGIHVRPSKILPTEIERFINEAEHGVLYVNLGSTVKDSTLPKEKLNSFLDTFAKIPLRILWKWDSDEELNLPSNVMTMKWLPQYDILRHHNVKAFISHASILSTIEAFDVGIPVVAIPLFGDQFGNAAALRDAGIATVVDYQDLTKDFLLDAINDVLDPQVQQRASRISRIWHDRPMSALETAIYWTEYVARHKGAPNLTATSVNLPLYQQLQLDVLARGGYRGYQFLKPSTLVSHPRLSYAHRMKSILHRALQFAVLLFYFNEVTPLNVLGIFHHPGKSHFFVFEPFLKELANRGHNVTVVSHFPLKAPLKNYRDISLAGKVKVIEDVFPIERSYLTLMKISSFLVKTGNTNCELMLEDEQVQSLWKTNTKFDVVVTELFNSDCPLGIAHGLKAPVVGLTSDALLPWHYKMFGVPFNPSYVPFILTDGGSRPTLFQRVEATVVDLYFNFIYKYFSQRPTRAMLLPHFGDVPDLEELGKDIKIGLVYHNFVMTGSRLFPANIKEVGGYHVAKPKPLPDALRKFIEESEHGVIYISFGSMLQSKSLPKEKLDSILGALSELPQRVVWKYEGSTLPGNPENIFISDWLPQNDILAHPKVLAFYSHCGMLGTTEAMYHGVPMVGMPIFGDQPSNAAAVEESGLGLRVQFWDLTKEKLLETLKQVLRPEFRANVKQISRAWHDQPSSPMDSAIFWTEYAARHNNITYRTRAADVPIYQYLNLDILSVLIGVPLALMFEVYKICCSNSKRTVKNVSNGKAKSKRE</sequence>
<dbReference type="CDD" id="cd03784">
    <property type="entry name" value="GT1_Gtf-like"/>
    <property type="match status" value="2"/>
</dbReference>
<dbReference type="PANTHER" id="PTHR48043:SF145">
    <property type="entry name" value="FI06409P-RELATED"/>
    <property type="match status" value="1"/>
</dbReference>
<name>A0A8S4DLI7_PLUXY</name>
<organism evidence="5 6">
    <name type="scientific">Plutella xylostella</name>
    <name type="common">Diamondback moth</name>
    <name type="synonym">Plutella maculipennis</name>
    <dbReference type="NCBI Taxonomy" id="51655"/>
    <lineage>
        <taxon>Eukaryota</taxon>
        <taxon>Metazoa</taxon>
        <taxon>Ecdysozoa</taxon>
        <taxon>Arthropoda</taxon>
        <taxon>Hexapoda</taxon>
        <taxon>Insecta</taxon>
        <taxon>Pterygota</taxon>
        <taxon>Neoptera</taxon>
        <taxon>Endopterygota</taxon>
        <taxon>Lepidoptera</taxon>
        <taxon>Glossata</taxon>
        <taxon>Ditrysia</taxon>
        <taxon>Yponomeutoidea</taxon>
        <taxon>Plutellidae</taxon>
        <taxon>Plutella</taxon>
    </lineage>
</organism>
<evidence type="ECO:0000256" key="1">
    <source>
        <dbReference type="ARBA" id="ARBA00009995"/>
    </source>
</evidence>
<evidence type="ECO:0000313" key="5">
    <source>
        <dbReference type="EMBL" id="CAG9100883.1"/>
    </source>
</evidence>
<dbReference type="PANTHER" id="PTHR48043">
    <property type="entry name" value="EG:EG0003.4 PROTEIN-RELATED"/>
    <property type="match status" value="1"/>
</dbReference>